<keyword evidence="5 9" id="KW-0812">Transmembrane</keyword>
<dbReference type="SUPFAM" id="SSF53448">
    <property type="entry name" value="Nucleotide-diphospho-sugar transferases"/>
    <property type="match status" value="1"/>
</dbReference>
<reference evidence="12" key="2">
    <citation type="journal article" date="2021" name="Microbiome">
        <title>Successional dynamics and alternative stable states in a saline activated sludge microbial community over 9 years.</title>
        <authorList>
            <person name="Wang Y."/>
            <person name="Ye J."/>
            <person name="Ju F."/>
            <person name="Liu L."/>
            <person name="Boyd J.A."/>
            <person name="Deng Y."/>
            <person name="Parks D.H."/>
            <person name="Jiang X."/>
            <person name="Yin X."/>
            <person name="Woodcroft B.J."/>
            <person name="Tyson G.W."/>
            <person name="Hugenholtz P."/>
            <person name="Polz M.F."/>
            <person name="Zhang T."/>
        </authorList>
    </citation>
    <scope>NUCLEOTIDE SEQUENCE</scope>
    <source>
        <strain evidence="12">HKST-UBA03</strain>
    </source>
</reference>
<keyword evidence="2" id="KW-1003">Cell membrane</keyword>
<sequence>MRLSSLTIFFPAYNEEANIKKAVEQAAEVASAVSDDYEVLVVNDGSSDNTAGVVESLSNLNPRIKLITHGQNQGYGGALMTGFSNASKEWVFFSDSDLQFDLKELSKLVEKTGEFDVVLGYRIKRSDPFLRLLNAKGWNVLNRLLFGLDVKDIDCAFKLFRTSVVKEVVNDMTAVKGAMISAELLIRLQRANHQFCEVGVNHYPRKAGSPTGAKPSVILRAFKEMAMVYRGDLGKDWVKSTVKFMIVGGFNTLIDIALYVAFTRGIGYFGMHRMWAKGASYSIGALNSMVWNRAIRSSKDAVLLANVLPMFIVFMSSLLVNTTVMYVAYESFRLGEIFALTLATVTTLVWNFAASKMIKKA</sequence>
<evidence type="ECO:0000256" key="2">
    <source>
        <dbReference type="ARBA" id="ARBA00022475"/>
    </source>
</evidence>
<reference evidence="12" key="1">
    <citation type="submission" date="2020-04" db="EMBL/GenBank/DDBJ databases">
        <authorList>
            <person name="Zhang T."/>
        </authorList>
    </citation>
    <scope>NUCLEOTIDE SEQUENCE</scope>
    <source>
        <strain evidence="12">HKST-UBA03</strain>
    </source>
</reference>
<dbReference type="Proteomes" id="UP000751518">
    <property type="component" value="Unassembled WGS sequence"/>
</dbReference>
<evidence type="ECO:0000256" key="6">
    <source>
        <dbReference type="ARBA" id="ARBA00022985"/>
    </source>
</evidence>
<dbReference type="GO" id="GO:0099621">
    <property type="term" value="F:undecaprenyl-phosphate 4-deoxy-4-formamido-L-arabinose transferase activity"/>
    <property type="evidence" value="ECO:0007669"/>
    <property type="project" value="TreeGrafter"/>
</dbReference>
<evidence type="ECO:0000256" key="7">
    <source>
        <dbReference type="ARBA" id="ARBA00022989"/>
    </source>
</evidence>
<dbReference type="EMBL" id="JAGQKZ010000005">
    <property type="protein sequence ID" value="MCA9391773.1"/>
    <property type="molecule type" value="Genomic_DNA"/>
</dbReference>
<feature type="domain" description="Glycosyltransferase 2-like" evidence="10">
    <location>
        <begin position="7"/>
        <end position="168"/>
    </location>
</feature>
<feature type="domain" description="GtrA/DPMS transmembrane" evidence="11">
    <location>
        <begin position="243"/>
        <end position="357"/>
    </location>
</feature>
<evidence type="ECO:0000256" key="9">
    <source>
        <dbReference type="SAM" id="Phobius"/>
    </source>
</evidence>
<name>A0A955LJX4_UNCKA</name>
<proteinExistence type="predicted"/>
<dbReference type="PANTHER" id="PTHR48090">
    <property type="entry name" value="UNDECAPRENYL-PHOSPHATE 4-DEOXY-4-FORMAMIDO-L-ARABINOSE TRANSFERASE-RELATED"/>
    <property type="match status" value="1"/>
</dbReference>
<keyword evidence="6" id="KW-0448">Lipopolysaccharide biosynthesis</keyword>
<evidence type="ECO:0000259" key="10">
    <source>
        <dbReference type="Pfam" id="PF00535"/>
    </source>
</evidence>
<organism evidence="12 13">
    <name type="scientific">candidate division WWE3 bacterium</name>
    <dbReference type="NCBI Taxonomy" id="2053526"/>
    <lineage>
        <taxon>Bacteria</taxon>
        <taxon>Katanobacteria</taxon>
    </lineage>
</organism>
<gene>
    <name evidence="12" type="ORF">KC614_01025</name>
</gene>
<dbReference type="PANTHER" id="PTHR48090:SF3">
    <property type="entry name" value="UNDECAPRENYL-PHOSPHATE 4-DEOXY-4-FORMAMIDO-L-ARABINOSE TRANSFERASE"/>
    <property type="match status" value="1"/>
</dbReference>
<feature type="transmembrane region" description="Helical" evidence="9">
    <location>
        <begin position="244"/>
        <end position="262"/>
    </location>
</feature>
<evidence type="ECO:0000313" key="12">
    <source>
        <dbReference type="EMBL" id="MCA9391773.1"/>
    </source>
</evidence>
<dbReference type="Pfam" id="PF04138">
    <property type="entry name" value="GtrA_DPMS_TM"/>
    <property type="match status" value="1"/>
</dbReference>
<keyword evidence="8 9" id="KW-0472">Membrane</keyword>
<evidence type="ECO:0000256" key="5">
    <source>
        <dbReference type="ARBA" id="ARBA00022692"/>
    </source>
</evidence>
<dbReference type="InterPro" id="IPR029044">
    <property type="entry name" value="Nucleotide-diphossugar_trans"/>
</dbReference>
<evidence type="ECO:0000313" key="13">
    <source>
        <dbReference type="Proteomes" id="UP000751518"/>
    </source>
</evidence>
<dbReference type="CDD" id="cd04179">
    <property type="entry name" value="DPM_DPG-synthase_like"/>
    <property type="match status" value="1"/>
</dbReference>
<dbReference type="Gene3D" id="3.90.550.10">
    <property type="entry name" value="Spore Coat Polysaccharide Biosynthesis Protein SpsA, Chain A"/>
    <property type="match status" value="1"/>
</dbReference>
<feature type="transmembrane region" description="Helical" evidence="9">
    <location>
        <begin position="303"/>
        <end position="328"/>
    </location>
</feature>
<evidence type="ECO:0000256" key="4">
    <source>
        <dbReference type="ARBA" id="ARBA00022679"/>
    </source>
</evidence>
<dbReference type="InterPro" id="IPR001173">
    <property type="entry name" value="Glyco_trans_2-like"/>
</dbReference>
<dbReference type="Pfam" id="PF00535">
    <property type="entry name" value="Glycos_transf_2"/>
    <property type="match status" value="1"/>
</dbReference>
<comment type="caution">
    <text evidence="12">The sequence shown here is derived from an EMBL/GenBank/DDBJ whole genome shotgun (WGS) entry which is preliminary data.</text>
</comment>
<dbReference type="GO" id="GO:0009103">
    <property type="term" value="P:lipopolysaccharide biosynthetic process"/>
    <property type="evidence" value="ECO:0007669"/>
    <property type="project" value="UniProtKB-KW"/>
</dbReference>
<dbReference type="GO" id="GO:0005886">
    <property type="term" value="C:plasma membrane"/>
    <property type="evidence" value="ECO:0007669"/>
    <property type="project" value="TreeGrafter"/>
</dbReference>
<keyword evidence="7 9" id="KW-1133">Transmembrane helix</keyword>
<evidence type="ECO:0000256" key="1">
    <source>
        <dbReference type="ARBA" id="ARBA00004141"/>
    </source>
</evidence>
<dbReference type="AlphaFoldDB" id="A0A955LJX4"/>
<evidence type="ECO:0000259" key="11">
    <source>
        <dbReference type="Pfam" id="PF04138"/>
    </source>
</evidence>
<dbReference type="InterPro" id="IPR007267">
    <property type="entry name" value="GtrA_DPMS_TM"/>
</dbReference>
<accession>A0A955LJX4</accession>
<protein>
    <submittedName>
        <fullName evidence="12">Bifunctional glycosyltransferase family 2/GtrA family protein</fullName>
    </submittedName>
</protein>
<evidence type="ECO:0000256" key="8">
    <source>
        <dbReference type="ARBA" id="ARBA00023136"/>
    </source>
</evidence>
<evidence type="ECO:0000256" key="3">
    <source>
        <dbReference type="ARBA" id="ARBA00022676"/>
    </source>
</evidence>
<feature type="transmembrane region" description="Helical" evidence="9">
    <location>
        <begin position="334"/>
        <end position="353"/>
    </location>
</feature>
<keyword evidence="3" id="KW-0328">Glycosyltransferase</keyword>
<keyword evidence="4" id="KW-0808">Transferase</keyword>
<dbReference type="InterPro" id="IPR050256">
    <property type="entry name" value="Glycosyltransferase_2"/>
</dbReference>
<comment type="subcellular location">
    <subcellularLocation>
        <location evidence="1">Membrane</location>
        <topology evidence="1">Multi-pass membrane protein</topology>
    </subcellularLocation>
</comment>